<proteinExistence type="predicted"/>
<accession>A0A9X3I997</accession>
<dbReference type="RefSeq" id="WP_010602861.1">
    <property type="nucleotide sequence ID" value="NZ_JAPJUH010000003.1"/>
</dbReference>
<evidence type="ECO:0000313" key="3">
    <source>
        <dbReference type="Proteomes" id="UP001142592"/>
    </source>
</evidence>
<keyword evidence="3" id="KW-1185">Reference proteome</keyword>
<gene>
    <name evidence="2" type="ORF">OQZ29_12565</name>
</gene>
<organism evidence="2 3">
    <name type="scientific">Pedobacter agri</name>
    <dbReference type="NCBI Taxonomy" id="454586"/>
    <lineage>
        <taxon>Bacteria</taxon>
        <taxon>Pseudomonadati</taxon>
        <taxon>Bacteroidota</taxon>
        <taxon>Sphingobacteriia</taxon>
        <taxon>Sphingobacteriales</taxon>
        <taxon>Sphingobacteriaceae</taxon>
        <taxon>Pedobacter</taxon>
    </lineage>
</organism>
<evidence type="ECO:0000313" key="2">
    <source>
        <dbReference type="EMBL" id="MCX3265586.1"/>
    </source>
</evidence>
<keyword evidence="1" id="KW-0175">Coiled coil</keyword>
<protein>
    <submittedName>
        <fullName evidence="2">Uncharacterized protein</fullName>
    </submittedName>
</protein>
<feature type="coiled-coil region" evidence="1">
    <location>
        <begin position="797"/>
        <end position="846"/>
    </location>
</feature>
<dbReference type="Proteomes" id="UP001142592">
    <property type="component" value="Unassembled WGS sequence"/>
</dbReference>
<evidence type="ECO:0000256" key="1">
    <source>
        <dbReference type="SAM" id="Coils"/>
    </source>
</evidence>
<dbReference type="EMBL" id="JAPJUH010000003">
    <property type="protein sequence ID" value="MCX3265586.1"/>
    <property type="molecule type" value="Genomic_DNA"/>
</dbReference>
<dbReference type="AlphaFoldDB" id="A0A9X3I997"/>
<comment type="caution">
    <text evidence="2">The sequence shown here is derived from an EMBL/GenBank/DDBJ whole genome shotgun (WGS) entry which is preliminary data.</text>
</comment>
<name>A0A9X3I997_9SPHI</name>
<reference evidence="2" key="1">
    <citation type="submission" date="2022-11" db="EMBL/GenBank/DDBJ databases">
        <authorList>
            <person name="Graham C."/>
            <person name="Newman J.D."/>
        </authorList>
    </citation>
    <scope>NUCLEOTIDE SEQUENCE</scope>
    <source>
        <strain evidence="2">DSM 19486</strain>
    </source>
</reference>
<sequence>MELINTTTVFEENQVLTAGQLNTMQDFLLQESRLTRTRLIGRGIAYGLEVEVNEHVVAITKGVGVSSWGFLISLGECTLTHYKEYKLPDGLIYPYFMDTTGNDVPLIELVTGENALVSGAKPIDSGLILSNYIVLLFLEPATKNLQSCLGKSCDDLGIEKTFTVRKLLVTKENLNKINSANANRGGAIYPGLYQLETINYPRALVTSVEAKSYADLINCYLSPIAAILGDLLKQLETVYSELPVLQKNFPDLDFAAVNSIWESKLVTLSAKYLSGKGYGFQYIYDAFEDVIKSYEELRCAVMNLNSSTLPNADAFPMHLMLGVKDCPPSLFRQEFEYSPIFNQYQDWNRKVISIFGRTVAMLNGYLDPAEANSKNGVLATPSKEKWQNLNKRAFPVYFDPANTAFEKFWNESNCHGCDNGKPLSYHYQLPIEAQEYALGKLAAPLYYNFNDQNFFRLEGHLGMDHTSAVKQYDRLKKRFNLPFKVRSIFMGVGGETESSCRYPDLDSQYLAWRNLMLYYLNNLIEYSNMAERMAGKFDDVVNAAKDAFDNVMGNDRQENVEPTASATAPSGTVSNTDRLKTFTTLNKNFVKFGTVSEKINRTDYTKITTIKVRAEDAQNEIEKDVLNWIARLNENIEDIILLLPLEFSSFKEADFRKRYVGFLDLYVDAMKTLVNIINKEKERELLSYLMIGSLIHRALNVLMMRPYVTIGTLNDIRDRRNSSFKVNKSLSEYLNDQAVEHLAGAERGNTLLLLYHTGKENEIITKLPVTPGTNKFEKLTELKLAEDAIHATYKLRLQSIKDAVAEKNENIKRAEVETEKALEVKVAEVKNRVVLTEVQLKKAENELNSEFMVRKRSLLRTTNSETIAKAEDSLNKEFTDKISVLRKSAEKDEAKEINEVSKALKLDLDHKRKVITEEIDSKVKEEAEIQKEYQSRLDLLGIKRKTVEEEKDDVPEEITLTSKRKIRDRFINDFERKFNKEFDTLVEKNKDSGLKNLGANVIADFTVYDDDGCYACDTKNVKHKELTPLAMPISRIVAYNQNKETISKVQILNNLYHPDFFEVVINAVPKFGSIKFEDEVYEPIPDKKGQVLVYTLDPKRLDKKSLAQMVVLDEFDYLVIEKESGKEIGTSKLSFFIAIGSISKQEYELSGRVVGVKTFTITAYQDKTLVKSQSFTGLYYSMLLPAGDYQITILPSNTQYQSQTKAVTVGDQDNIADFAFGKI</sequence>